<dbReference type="EMBL" id="KY684083">
    <property type="protein sequence ID" value="ARF08416.1"/>
    <property type="molecule type" value="Genomic_DNA"/>
</dbReference>
<feature type="region of interest" description="Disordered" evidence="1">
    <location>
        <begin position="117"/>
        <end position="179"/>
    </location>
</feature>
<protein>
    <submittedName>
        <fullName evidence="2">Uncharacterized protein</fullName>
    </submittedName>
</protein>
<evidence type="ECO:0000313" key="2">
    <source>
        <dbReference type="EMBL" id="ARF08416.1"/>
    </source>
</evidence>
<sequence>MHRIRNLNNTINPFCQNITNFSVNKNIHCTSHLFKDCDKSYVSAECCKVSSDSSSESSFSDSSSCSSEEKTKTHSNSSSSEEKTRKTKKSRKNKKCIISTDSESCLSSESSVNFSLKSDHNSNLKSSNNSSLKSSNNSSLKSSNNSSLKSSNNSSFKSTNNSSLKSSNNSNSKSSQKSNLKSKLAEIKYKPKCEQESLSCEKVCESEQSEKVPSCPSVSKSISNCKSVSKFSSNSSCPTKNPHKVNKYLKLTDVFSRCTAGNTTSASISKHGKYVFLVYNITMDCSGNVVGEIFENKYGHLITKKILRTDNDFGIINGGYASSNFTKFTILDSNNTDTARVRIFDSKFNVLATKLLEDYYPKGNSFRGGKFILDGKYIALTYVYASDVNTDKQRSIIRILRSDTLEDAFEYTFEGNTYSDVQSFRTSNGCEYLILLSNDGIYNNDNPEANNFSVLKILWMDECNCKIKLVDQALLPQLGNYDFVEKDDQVYIAVGTYRADIKKVKTIFTIKSQSLLLNDGDELKVFKFSDNKLHLSYSKNLDTSAQVFFHPNKKNILIHQNNVKTTGMPYECDSESMTVGNELVQYPGFFNINNICLDNCNVTMGNSVITRTAPNNFSAKFSDNGKWLIVTGSKENSKQDDTYGIKNIQLFKVDLVC</sequence>
<reference evidence="2" key="1">
    <citation type="journal article" date="2017" name="Science">
        <title>Giant viruses with an expanded complement of translation system components.</title>
        <authorList>
            <person name="Schulz F."/>
            <person name="Yutin N."/>
            <person name="Ivanova N.N."/>
            <person name="Ortega D.R."/>
            <person name="Lee T.K."/>
            <person name="Vierheilig J."/>
            <person name="Daims H."/>
            <person name="Horn M."/>
            <person name="Wagner M."/>
            <person name="Jensen G.J."/>
            <person name="Kyrpides N.C."/>
            <person name="Koonin E.V."/>
            <person name="Woyke T."/>
        </authorList>
    </citation>
    <scope>NUCLEOTIDE SEQUENCE</scope>
    <source>
        <strain evidence="2">CTV1</strain>
    </source>
</reference>
<gene>
    <name evidence="2" type="ORF">Catovirus_1_466</name>
</gene>
<proteinExistence type="predicted"/>
<accession>A0A1V0S9M7</accession>
<name>A0A1V0S9M7_9VIRU</name>
<dbReference type="SUPFAM" id="SSF50993">
    <property type="entry name" value="Peptidase/esterase 'gauge' domain"/>
    <property type="match status" value="1"/>
</dbReference>
<organism evidence="2">
    <name type="scientific">Catovirus CTV1</name>
    <dbReference type="NCBI Taxonomy" id="1977631"/>
    <lineage>
        <taxon>Viruses</taxon>
        <taxon>Varidnaviria</taxon>
        <taxon>Bamfordvirae</taxon>
        <taxon>Nucleocytoviricota</taxon>
        <taxon>Megaviricetes</taxon>
        <taxon>Imitervirales</taxon>
        <taxon>Mimiviridae</taxon>
        <taxon>Klosneuvirinae</taxon>
        <taxon>Catovirus</taxon>
    </lineage>
</organism>
<evidence type="ECO:0000256" key="1">
    <source>
        <dbReference type="SAM" id="MobiDB-lite"/>
    </source>
</evidence>
<feature type="region of interest" description="Disordered" evidence="1">
    <location>
        <begin position="51"/>
        <end position="93"/>
    </location>
</feature>
<feature type="compositionally biased region" description="Low complexity" evidence="1">
    <location>
        <begin position="123"/>
        <end position="179"/>
    </location>
</feature>
<feature type="compositionally biased region" description="Low complexity" evidence="1">
    <location>
        <begin position="51"/>
        <end position="66"/>
    </location>
</feature>